<dbReference type="KEGG" id="lut:Lupro_04890"/>
<dbReference type="STRING" id="1622118.Lupro_04890"/>
<protein>
    <recommendedName>
        <fullName evidence="8">DUF4870 domain-containing protein</fullName>
    </recommendedName>
</protein>
<sequence>MITQNDKNYSSLTHLSSFSGWFFPFGNIIVPLVLWSAKKNESSYIDTHGKSAVDFQLSLLLYGFLLTLLFIPIVIFTLGLGLIAIIVGVIPAILLKIALIIIASMKASNGEFYKYPFTIEFIK</sequence>
<proteinExistence type="predicted"/>
<reference evidence="7" key="1">
    <citation type="submission" date="2015-12" db="EMBL/GenBank/DDBJ databases">
        <title>Complete genome sequence of Lutibacter profundus strain LP1.</title>
        <authorList>
            <person name="Wissuwa J."/>
            <person name="Le Moine Bauer S."/>
            <person name="Stokke R."/>
            <person name="Dahle H."/>
            <person name="Steen I.H."/>
        </authorList>
    </citation>
    <scope>NUCLEOTIDE SEQUENCE [LARGE SCALE GENOMIC DNA]</scope>
    <source>
        <strain evidence="7">LP1</strain>
    </source>
</reference>
<dbReference type="OrthoDB" id="9808930at2"/>
<feature type="transmembrane region" description="Helical" evidence="5">
    <location>
        <begin position="82"/>
        <end position="105"/>
    </location>
</feature>
<feature type="transmembrane region" description="Helical" evidence="5">
    <location>
        <begin position="57"/>
        <end position="76"/>
    </location>
</feature>
<feature type="transmembrane region" description="Helical" evidence="5">
    <location>
        <begin position="20"/>
        <end position="37"/>
    </location>
</feature>
<evidence type="ECO:0000313" key="7">
    <source>
        <dbReference type="Proteomes" id="UP000059672"/>
    </source>
</evidence>
<keyword evidence="2 5" id="KW-0812">Transmembrane</keyword>
<gene>
    <name evidence="6" type="ORF">Lupro_04890</name>
</gene>
<dbReference type="RefSeq" id="WP_068206803.1">
    <property type="nucleotide sequence ID" value="NZ_CP013355.1"/>
</dbReference>
<evidence type="ECO:0000256" key="5">
    <source>
        <dbReference type="SAM" id="Phobius"/>
    </source>
</evidence>
<dbReference type="EMBL" id="CP013355">
    <property type="protein sequence ID" value="AMC10615.1"/>
    <property type="molecule type" value="Genomic_DNA"/>
</dbReference>
<evidence type="ECO:0000313" key="6">
    <source>
        <dbReference type="EMBL" id="AMC10615.1"/>
    </source>
</evidence>
<keyword evidence="7" id="KW-1185">Reference proteome</keyword>
<evidence type="ECO:0008006" key="8">
    <source>
        <dbReference type="Google" id="ProtNLM"/>
    </source>
</evidence>
<accession>A0A109RNF0</accession>
<evidence type="ECO:0000256" key="4">
    <source>
        <dbReference type="ARBA" id="ARBA00023136"/>
    </source>
</evidence>
<keyword evidence="4 5" id="KW-0472">Membrane</keyword>
<dbReference type="InterPro" id="IPR019109">
    <property type="entry name" value="MamF_MmsF"/>
</dbReference>
<evidence type="ECO:0000256" key="3">
    <source>
        <dbReference type="ARBA" id="ARBA00022989"/>
    </source>
</evidence>
<keyword evidence="3 5" id="KW-1133">Transmembrane helix</keyword>
<dbReference type="AlphaFoldDB" id="A0A109RNF0"/>
<reference evidence="6 7" key="2">
    <citation type="journal article" date="2016" name="Int. J. Syst. Evol. Microbiol.">
        <title>Lutibacter profundi sp. nov., isolated from a deep-sea hydrothermal system on the Arctic Mid-Ocean Ridge and emended description of the genus Lutibacter.</title>
        <authorList>
            <person name="Le Moine Bauer S."/>
            <person name="Roalkvam I."/>
            <person name="Steen I.H."/>
            <person name="Dahle H."/>
        </authorList>
    </citation>
    <scope>NUCLEOTIDE SEQUENCE [LARGE SCALE GENOMIC DNA]</scope>
    <source>
        <strain evidence="6 7">LP1</strain>
    </source>
</reference>
<evidence type="ECO:0000256" key="1">
    <source>
        <dbReference type="ARBA" id="ARBA00004141"/>
    </source>
</evidence>
<dbReference type="Pfam" id="PF09685">
    <property type="entry name" value="MamF_MmsF"/>
    <property type="match status" value="1"/>
</dbReference>
<dbReference type="Proteomes" id="UP000059672">
    <property type="component" value="Chromosome"/>
</dbReference>
<name>A0A109RNF0_9FLAO</name>
<evidence type="ECO:0000256" key="2">
    <source>
        <dbReference type="ARBA" id="ARBA00022692"/>
    </source>
</evidence>
<comment type="subcellular location">
    <subcellularLocation>
        <location evidence="1">Membrane</location>
        <topology evidence="1">Multi-pass membrane protein</topology>
    </subcellularLocation>
</comment>
<organism evidence="6 7">
    <name type="scientific">Lutibacter profundi</name>
    <dbReference type="NCBI Taxonomy" id="1622118"/>
    <lineage>
        <taxon>Bacteria</taxon>
        <taxon>Pseudomonadati</taxon>
        <taxon>Bacteroidota</taxon>
        <taxon>Flavobacteriia</taxon>
        <taxon>Flavobacteriales</taxon>
        <taxon>Flavobacteriaceae</taxon>
        <taxon>Lutibacter</taxon>
    </lineage>
</organism>